<dbReference type="GO" id="GO:0000785">
    <property type="term" value="C:chromatin"/>
    <property type="evidence" value="ECO:0007669"/>
    <property type="project" value="TreeGrafter"/>
</dbReference>
<dbReference type="Pfam" id="PF13878">
    <property type="entry name" value="zf-C2H2_3"/>
    <property type="match status" value="1"/>
</dbReference>
<evidence type="ECO:0000313" key="13">
    <source>
        <dbReference type="EMBL" id="UJO24116.1"/>
    </source>
</evidence>
<dbReference type="GO" id="GO:0005634">
    <property type="term" value="C:nucleus"/>
    <property type="evidence" value="ECO:0007669"/>
    <property type="project" value="UniProtKB-SubCell"/>
</dbReference>
<comment type="similarity">
    <text evidence="2">Belongs to the acetyltransferase family. ECO subfamily.</text>
</comment>
<feature type="region of interest" description="Disordered" evidence="10">
    <location>
        <begin position="1"/>
        <end position="47"/>
    </location>
</feature>
<dbReference type="AlphaFoldDB" id="A0A9Q8UVL8"/>
<dbReference type="GO" id="GO:0008270">
    <property type="term" value="F:zinc ion binding"/>
    <property type="evidence" value="ECO:0007669"/>
    <property type="project" value="UniProtKB-KW"/>
</dbReference>
<dbReference type="Pfam" id="PF13880">
    <property type="entry name" value="Acetyltransf_13"/>
    <property type="match status" value="2"/>
</dbReference>
<dbReference type="EMBL" id="CP090173">
    <property type="protein sequence ID" value="UJO24116.1"/>
    <property type="molecule type" value="Genomic_DNA"/>
</dbReference>
<proteinExistence type="inferred from homology"/>
<feature type="domain" description="N-acetyltransferase ESCO zinc-finger" evidence="11">
    <location>
        <begin position="109"/>
        <end position="146"/>
    </location>
</feature>
<evidence type="ECO:0000259" key="11">
    <source>
        <dbReference type="Pfam" id="PF13878"/>
    </source>
</evidence>
<protein>
    <recommendedName>
        <fullName evidence="15">N-acetyltransferase ECO1</fullName>
    </recommendedName>
</protein>
<dbReference type="GeneID" id="71993235"/>
<dbReference type="InterPro" id="IPR028005">
    <property type="entry name" value="AcTrfase_ESCO_Znf_dom"/>
</dbReference>
<evidence type="ECO:0000256" key="5">
    <source>
        <dbReference type="ARBA" id="ARBA00022771"/>
    </source>
</evidence>
<keyword evidence="14" id="KW-1185">Reference proteome</keyword>
<evidence type="ECO:0000256" key="4">
    <source>
        <dbReference type="ARBA" id="ARBA00022723"/>
    </source>
</evidence>
<evidence type="ECO:0000256" key="3">
    <source>
        <dbReference type="ARBA" id="ARBA00022679"/>
    </source>
</evidence>
<evidence type="ECO:0008006" key="15">
    <source>
        <dbReference type="Google" id="ProtNLM"/>
    </source>
</evidence>
<evidence type="ECO:0000256" key="10">
    <source>
        <dbReference type="SAM" id="MobiDB-lite"/>
    </source>
</evidence>
<evidence type="ECO:0000256" key="8">
    <source>
        <dbReference type="ARBA" id="ARBA00023306"/>
    </source>
</evidence>
<dbReference type="InterPro" id="IPR028009">
    <property type="entry name" value="ESCO_Acetyltransf_dom"/>
</dbReference>
<evidence type="ECO:0000256" key="6">
    <source>
        <dbReference type="ARBA" id="ARBA00022833"/>
    </source>
</evidence>
<dbReference type="Proteomes" id="UP000756132">
    <property type="component" value="Chromosome 11"/>
</dbReference>
<keyword evidence="8" id="KW-0131">Cell cycle</keyword>
<sequence length="418" mass="46058">MTNPTALEFDSTPPSSTPLRDNAVFSDEPTRCNTPPSSPPGFPWERLNKQDARDLDSLAIAAPPPKPQKNAFSLLGKRKVLDPIAGNARPKKQQKAACESGSKAGTLTQMQMSLGQEVQKKCKQCGMEYTASSAEDRKLHDKFHKQSTEGYDLGKDFVKQTDRRLLVKMKSNRDAILRVNCFDKHHRQKKAQAALEIVQRELGAVPIPEAQIWGKEAMREGLSNNLEPKFDAFLYVRGAKCVGFVLAERIEEAFEVVRPDAVVSKTAGSVTTDGRKSALAALTQRKLSAAQELAEAEQHPIQLSTKPSPAVMGISRIWTSPTHRGQGIARSLLDAAVAAHNARHATDMSSRERLLQEAAAEEPKGVDCTHKRILADDQLKTKKIDSKDQVAFSQPTESGAKLARKWVGKAYGWRVYVD</sequence>
<evidence type="ECO:0000256" key="2">
    <source>
        <dbReference type="ARBA" id="ARBA00005816"/>
    </source>
</evidence>
<feature type="domain" description="N-acetyltransferase ESCO acetyl-transferase" evidence="12">
    <location>
        <begin position="386"/>
        <end position="416"/>
    </location>
</feature>
<dbReference type="InterPro" id="IPR016181">
    <property type="entry name" value="Acyl_CoA_acyltransferase"/>
</dbReference>
<keyword evidence="9" id="KW-0012">Acyltransferase</keyword>
<reference evidence="13" key="2">
    <citation type="journal article" date="2022" name="Microb. Genom.">
        <title>A chromosome-scale genome assembly of the tomato pathogen Cladosporium fulvum reveals a compartmentalized genome architecture and the presence of a dispensable chromosome.</title>
        <authorList>
            <person name="Zaccaron A.Z."/>
            <person name="Chen L.H."/>
            <person name="Samaras A."/>
            <person name="Stergiopoulos I."/>
        </authorList>
    </citation>
    <scope>NUCLEOTIDE SEQUENCE</scope>
    <source>
        <strain evidence="13">Race5_Kim</strain>
    </source>
</reference>
<keyword evidence="7" id="KW-0539">Nucleus</keyword>
<evidence type="ECO:0000313" key="14">
    <source>
        <dbReference type="Proteomes" id="UP000756132"/>
    </source>
</evidence>
<feature type="domain" description="N-acetyltransferase ESCO acetyl-transferase" evidence="12">
    <location>
        <begin position="309"/>
        <end position="344"/>
    </location>
</feature>
<organism evidence="13 14">
    <name type="scientific">Passalora fulva</name>
    <name type="common">Tomato leaf mold</name>
    <name type="synonym">Cladosporium fulvum</name>
    <dbReference type="NCBI Taxonomy" id="5499"/>
    <lineage>
        <taxon>Eukaryota</taxon>
        <taxon>Fungi</taxon>
        <taxon>Dikarya</taxon>
        <taxon>Ascomycota</taxon>
        <taxon>Pezizomycotina</taxon>
        <taxon>Dothideomycetes</taxon>
        <taxon>Dothideomycetidae</taxon>
        <taxon>Mycosphaerellales</taxon>
        <taxon>Mycosphaerellaceae</taxon>
        <taxon>Fulvia</taxon>
    </lineage>
</organism>
<evidence type="ECO:0000256" key="7">
    <source>
        <dbReference type="ARBA" id="ARBA00023242"/>
    </source>
</evidence>
<dbReference type="RefSeq" id="XP_047768482.1">
    <property type="nucleotide sequence ID" value="XM_047912505.1"/>
</dbReference>
<dbReference type="SUPFAM" id="SSF55729">
    <property type="entry name" value="Acyl-CoA N-acyltransferases (Nat)"/>
    <property type="match status" value="1"/>
</dbReference>
<dbReference type="OrthoDB" id="428854at2759"/>
<reference evidence="13" key="1">
    <citation type="submission" date="2021-12" db="EMBL/GenBank/DDBJ databases">
        <authorList>
            <person name="Zaccaron A."/>
            <person name="Stergiopoulos I."/>
        </authorList>
    </citation>
    <scope>NUCLEOTIDE SEQUENCE</scope>
    <source>
        <strain evidence="13">Race5_Kim</strain>
    </source>
</reference>
<comment type="subcellular location">
    <subcellularLocation>
        <location evidence="1">Nucleus</location>
    </subcellularLocation>
</comment>
<keyword evidence="3" id="KW-0808">Transferase</keyword>
<dbReference type="PANTHER" id="PTHR45884:SF2">
    <property type="entry name" value="N-ACETYLTRANSFERASE ECO"/>
    <property type="match status" value="1"/>
</dbReference>
<dbReference type="PANTHER" id="PTHR45884">
    <property type="entry name" value="N-ACETYLTRANSFERASE ECO"/>
    <property type="match status" value="1"/>
</dbReference>
<evidence type="ECO:0000256" key="9">
    <source>
        <dbReference type="ARBA" id="ARBA00023315"/>
    </source>
</evidence>
<evidence type="ECO:0000256" key="1">
    <source>
        <dbReference type="ARBA" id="ARBA00004123"/>
    </source>
</evidence>
<keyword evidence="6" id="KW-0862">Zinc</keyword>
<dbReference type="CDD" id="cd04301">
    <property type="entry name" value="NAT_SF"/>
    <property type="match status" value="1"/>
</dbReference>
<dbReference type="Gene3D" id="3.40.630.30">
    <property type="match status" value="1"/>
</dbReference>
<dbReference type="KEGG" id="ffu:CLAFUR5_13357"/>
<accession>A0A9Q8UVL8</accession>
<evidence type="ECO:0000259" key="12">
    <source>
        <dbReference type="Pfam" id="PF13880"/>
    </source>
</evidence>
<keyword evidence="5" id="KW-0863">Zinc-finger</keyword>
<dbReference type="GO" id="GO:0061733">
    <property type="term" value="F:protein-lysine-acetyltransferase activity"/>
    <property type="evidence" value="ECO:0007669"/>
    <property type="project" value="TreeGrafter"/>
</dbReference>
<gene>
    <name evidence="13" type="ORF">CLAFUR5_13357</name>
</gene>
<keyword evidence="4" id="KW-0479">Metal-binding</keyword>
<dbReference type="GO" id="GO:0007064">
    <property type="term" value="P:mitotic sister chromatid cohesion"/>
    <property type="evidence" value="ECO:0007669"/>
    <property type="project" value="TreeGrafter"/>
</dbReference>
<name>A0A9Q8UVL8_PASFU</name>